<dbReference type="GO" id="GO:0016747">
    <property type="term" value="F:acyltransferase activity, transferring groups other than amino-acyl groups"/>
    <property type="evidence" value="ECO:0007669"/>
    <property type="project" value="InterPro"/>
</dbReference>
<evidence type="ECO:0000256" key="1">
    <source>
        <dbReference type="ARBA" id="ARBA00023229"/>
    </source>
</evidence>
<protein>
    <submittedName>
        <fullName evidence="3">Acetyl-CoA acetyltransferase</fullName>
    </submittedName>
</protein>
<dbReference type="EMBL" id="JH597768">
    <property type="protein sequence ID" value="EHP69185.1"/>
    <property type="molecule type" value="Genomic_DNA"/>
</dbReference>
<sequence length="372" mass="40507">MEKVAVVGVGWYGFSPHVHDLSFREMMFEAASRAYYDAGGMDPRKDVDTFISCQEDFWEGISISDEFAPDPIGGAMRPTMTVAGDGLQGVAHGVMQITSGLADVVVVESHAKPSDIITFSDVVKLSEDPIYVRSAKVPNIHFVAALDATKFLSRGKATRADLAEVVSKNKSAGLSSSKAPYAARIDKDYVLSQDYVLTPFTRLDIAQPVDAAIVVVLASETVARRFSDTPIWIHGIGFATDSSNLELATLGEARYMRLAAERAYLMAGVESPLKFRGIFVDDRYSHKELEHLEALGITDVVEKLREGYFHPGSYLPVNPKGGLLAKGYPLEASGLSLLLDAVEYMREGEESAIVGSWRGFFTFTGSVAVMSR</sequence>
<dbReference type="CDD" id="cd00829">
    <property type="entry name" value="SCP-x_thiolase"/>
    <property type="match status" value="1"/>
</dbReference>
<evidence type="ECO:0000313" key="4">
    <source>
        <dbReference type="Proteomes" id="UP000003980"/>
    </source>
</evidence>
<proteinExistence type="predicted"/>
<name>H2C5V8_9CREN</name>
<dbReference type="RefSeq" id="WP_009072959.1">
    <property type="nucleotide sequence ID" value="NZ_JH597768.1"/>
</dbReference>
<dbReference type="Gene3D" id="3.40.47.10">
    <property type="match status" value="1"/>
</dbReference>
<keyword evidence="1" id="KW-0414">Isoprene biosynthesis</keyword>
<dbReference type="Proteomes" id="UP000003980">
    <property type="component" value="Unassembled WGS sequence"/>
</dbReference>
<dbReference type="InterPro" id="IPR002155">
    <property type="entry name" value="Thiolase"/>
</dbReference>
<dbReference type="InterPro" id="IPR055140">
    <property type="entry name" value="Thiolase_C_2"/>
</dbReference>
<dbReference type="AlphaFoldDB" id="H2C5V8"/>
<keyword evidence="4" id="KW-1185">Reference proteome</keyword>
<dbReference type="HOGENOM" id="CLU_035425_2_2_2"/>
<dbReference type="InterPro" id="IPR016039">
    <property type="entry name" value="Thiolase-like"/>
</dbReference>
<reference evidence="3 4" key="1">
    <citation type="submission" date="2012-01" db="EMBL/GenBank/DDBJ databases">
        <title>Improved High-Quality Draft sequence of Metallosphaera yellowstonensis MK1.</title>
        <authorList>
            <consortium name="US DOE Joint Genome Institute"/>
            <person name="Lucas S."/>
            <person name="Han J."/>
            <person name="Cheng J.-F."/>
            <person name="Goodwin L."/>
            <person name="Pitluck S."/>
            <person name="Peters L."/>
            <person name="Teshima H."/>
            <person name="Detter J.C."/>
            <person name="Han C."/>
            <person name="Tapia R."/>
            <person name="Land M."/>
            <person name="Hauser L."/>
            <person name="Kyrpides N."/>
            <person name="Kozubal M."/>
            <person name="Macur R.E."/>
            <person name="Jay Z."/>
            <person name="Inskeep W."/>
            <person name="Woyke T."/>
        </authorList>
    </citation>
    <scope>NUCLEOTIDE SEQUENCE [LARGE SCALE GENOMIC DNA]</scope>
    <source>
        <strain evidence="3 4">MK1</strain>
    </source>
</reference>
<gene>
    <name evidence="3" type="ORF">MetMK1DRAFT_00019310</name>
</gene>
<dbReference type="GO" id="GO:0008299">
    <property type="term" value="P:isoprenoid biosynthetic process"/>
    <property type="evidence" value="ECO:0007669"/>
    <property type="project" value="UniProtKB-KW"/>
</dbReference>
<evidence type="ECO:0000313" key="3">
    <source>
        <dbReference type="EMBL" id="EHP69185.1"/>
    </source>
</evidence>
<dbReference type="PANTHER" id="PTHR42870">
    <property type="entry name" value="ACETYL-COA C-ACETYLTRANSFERASE"/>
    <property type="match status" value="1"/>
</dbReference>
<dbReference type="PANTHER" id="PTHR42870:SF6">
    <property type="entry name" value="ACETYL-COA C-ACYLTRANSFERASE"/>
    <property type="match status" value="1"/>
</dbReference>
<dbReference type="PIRSF" id="PIRSF000429">
    <property type="entry name" value="Ac-CoA_Ac_transf"/>
    <property type="match status" value="1"/>
</dbReference>
<dbReference type="OrthoDB" id="167534at2157"/>
<dbReference type="SUPFAM" id="SSF53901">
    <property type="entry name" value="Thiolase-like"/>
    <property type="match status" value="2"/>
</dbReference>
<dbReference type="NCBIfam" id="NF004722">
    <property type="entry name" value="PRK06066.1"/>
    <property type="match status" value="1"/>
</dbReference>
<dbReference type="STRING" id="671065.MetMK1DRAFT_00019310"/>
<evidence type="ECO:0000259" key="2">
    <source>
        <dbReference type="Pfam" id="PF22691"/>
    </source>
</evidence>
<keyword evidence="3" id="KW-0808">Transferase</keyword>
<accession>H2C5V8</accession>
<dbReference type="Pfam" id="PF22691">
    <property type="entry name" value="Thiolase_C_1"/>
    <property type="match status" value="1"/>
</dbReference>
<dbReference type="eggNOG" id="arCOG01279">
    <property type="taxonomic scope" value="Archaea"/>
</dbReference>
<feature type="domain" description="Thiolase C-terminal" evidence="2">
    <location>
        <begin position="254"/>
        <end position="347"/>
    </location>
</feature>
<organism evidence="3 4">
    <name type="scientific">Metallosphaera yellowstonensis MK1</name>
    <dbReference type="NCBI Taxonomy" id="671065"/>
    <lineage>
        <taxon>Archaea</taxon>
        <taxon>Thermoproteota</taxon>
        <taxon>Thermoprotei</taxon>
        <taxon>Sulfolobales</taxon>
        <taxon>Sulfolobaceae</taxon>
        <taxon>Metallosphaera</taxon>
    </lineage>
</organism>